<gene>
    <name evidence="1" type="ordered locus">ASA_0161</name>
</gene>
<dbReference type="HOGENOM" id="CLU_2056348_0_0_6"/>
<dbReference type="eggNOG" id="COG2227">
    <property type="taxonomic scope" value="Bacteria"/>
</dbReference>
<proteinExistence type="predicted"/>
<name>A4SHI6_AERS4</name>
<dbReference type="EMBL" id="CP000644">
    <property type="protein sequence ID" value="ABO88358.1"/>
    <property type="molecule type" value="Genomic_DNA"/>
</dbReference>
<protein>
    <submittedName>
        <fullName evidence="1">Uncharacterized protein</fullName>
    </submittedName>
</protein>
<reference evidence="2" key="1">
    <citation type="journal article" date="2008" name="BMC Genomics">
        <title>The genome of Aeromonas salmonicida subsp. salmonicida A449: insights into the evolution of a fish pathogen.</title>
        <authorList>
            <person name="Reith M.E."/>
            <person name="Singh R.K."/>
            <person name="Curtis B."/>
            <person name="Boyd J.M."/>
            <person name="Bouevitch A."/>
            <person name="Kimball J."/>
            <person name="Munholland J."/>
            <person name="Murphy C."/>
            <person name="Sarty D."/>
            <person name="Williams J."/>
            <person name="Nash J.H."/>
            <person name="Johnson S.C."/>
            <person name="Brown L.L."/>
        </authorList>
    </citation>
    <scope>NUCLEOTIDE SEQUENCE [LARGE SCALE GENOMIC DNA]</scope>
    <source>
        <strain evidence="2">A449</strain>
    </source>
</reference>
<organism evidence="1 2">
    <name type="scientific">Aeromonas salmonicida (strain A449)</name>
    <dbReference type="NCBI Taxonomy" id="382245"/>
    <lineage>
        <taxon>Bacteria</taxon>
        <taxon>Pseudomonadati</taxon>
        <taxon>Pseudomonadota</taxon>
        <taxon>Gammaproteobacteria</taxon>
        <taxon>Aeromonadales</taxon>
        <taxon>Aeromonadaceae</taxon>
        <taxon>Aeromonas</taxon>
    </lineage>
</organism>
<accession>A4SHI6</accession>
<evidence type="ECO:0000313" key="1">
    <source>
        <dbReference type="EMBL" id="ABO88358.1"/>
    </source>
</evidence>
<sequence length="119" mass="14100">MVNTAVFEHVRNRDTLEEIESYVSDTGCLAIHTLIPATVPKDPNWMYLLPVHCAFHTNQSMGLLMRSWGYKCSVYNEHSKMWVLFRENADAVWPRVDKLNKSLGWRYLHFKDGFMDYWK</sequence>
<dbReference type="KEGG" id="asa:ASA_0161"/>
<dbReference type="Proteomes" id="UP000000225">
    <property type="component" value="Chromosome"/>
</dbReference>
<evidence type="ECO:0000313" key="2">
    <source>
        <dbReference type="Proteomes" id="UP000000225"/>
    </source>
</evidence>
<dbReference type="AlphaFoldDB" id="A4SHI6"/>